<keyword evidence="3" id="KW-1185">Reference proteome</keyword>
<organism evidence="2 3">
    <name type="scientific">Dysgonomonas gadei ATCC BAA-286</name>
    <dbReference type="NCBI Taxonomy" id="742766"/>
    <lineage>
        <taxon>Bacteria</taxon>
        <taxon>Pseudomonadati</taxon>
        <taxon>Bacteroidota</taxon>
        <taxon>Bacteroidia</taxon>
        <taxon>Bacteroidales</taxon>
        <taxon>Dysgonomonadaceae</taxon>
        <taxon>Dysgonomonas</taxon>
    </lineage>
</organism>
<dbReference type="HOGENOM" id="CLU_182121_0_0_10"/>
<dbReference type="RefSeq" id="WP_006800147.1">
    <property type="nucleotide sequence ID" value="NZ_GL891985.1"/>
</dbReference>
<dbReference type="Pfam" id="PF09413">
    <property type="entry name" value="DUF2007"/>
    <property type="match status" value="1"/>
</dbReference>
<dbReference type="Proteomes" id="UP000004913">
    <property type="component" value="Unassembled WGS sequence"/>
</dbReference>
<dbReference type="EMBL" id="ADLV01000031">
    <property type="protein sequence ID" value="EGK01094.1"/>
    <property type="molecule type" value="Genomic_DNA"/>
</dbReference>
<evidence type="ECO:0000313" key="2">
    <source>
        <dbReference type="EMBL" id="EGK01094.1"/>
    </source>
</evidence>
<gene>
    <name evidence="2" type="ORF">HMPREF9455_02616</name>
</gene>
<protein>
    <recommendedName>
        <fullName evidence="1">DUF2007 domain-containing protein</fullName>
    </recommendedName>
</protein>
<comment type="caution">
    <text evidence="2">The sequence shown here is derived from an EMBL/GenBank/DDBJ whole genome shotgun (WGS) entry which is preliminary data.</text>
</comment>
<feature type="domain" description="DUF2007" evidence="1">
    <location>
        <begin position="4"/>
        <end position="66"/>
    </location>
</feature>
<accession>F5IZU9</accession>
<dbReference type="STRING" id="742766.HMPREF9455_02616"/>
<reference evidence="2 3" key="1">
    <citation type="submission" date="2011-04" db="EMBL/GenBank/DDBJ databases">
        <title>The Genome Sequence of Dysgonomonas gadei ATCC BAA-286.</title>
        <authorList>
            <consortium name="The Broad Institute Genome Sequencing Platform"/>
            <person name="Earl A."/>
            <person name="Ward D."/>
            <person name="Feldgarden M."/>
            <person name="Gevers D."/>
            <person name="Pudlo N."/>
            <person name="Martens E."/>
            <person name="Allen-Vercoe E."/>
            <person name="Young S.K."/>
            <person name="Zeng Q."/>
            <person name="Gargeya S."/>
            <person name="Fitzgerald M."/>
            <person name="Haas B."/>
            <person name="Abouelleil A."/>
            <person name="Alvarado L."/>
            <person name="Arachchi H.M."/>
            <person name="Berlin A."/>
            <person name="Brown A."/>
            <person name="Chapman S.B."/>
            <person name="Chen Z."/>
            <person name="Dunbar C."/>
            <person name="Freedman E."/>
            <person name="Gearin G."/>
            <person name="Gellesch M."/>
            <person name="Goldberg J."/>
            <person name="Griggs A."/>
            <person name="Gujja S."/>
            <person name="Heiman D."/>
            <person name="Howarth C."/>
            <person name="Larson L."/>
            <person name="Lui A."/>
            <person name="MacDonald P.J.P."/>
            <person name="Mehta T."/>
            <person name="Montmayeur A."/>
            <person name="Murphy C."/>
            <person name="Neiman D."/>
            <person name="Pearson M."/>
            <person name="Priest M."/>
            <person name="Roberts A."/>
            <person name="Saif S."/>
            <person name="Shea T."/>
            <person name="Shenoy N."/>
            <person name="Sisk P."/>
            <person name="Stolte C."/>
            <person name="Sykes S."/>
            <person name="Yandava C."/>
            <person name="Wortman J."/>
            <person name="Nusbaum C."/>
            <person name="Birren B."/>
        </authorList>
    </citation>
    <scope>NUCLEOTIDE SEQUENCE [LARGE SCALE GENOMIC DNA]</scope>
    <source>
        <strain evidence="2 3">ATCC BAA-286</strain>
    </source>
</reference>
<proteinExistence type="predicted"/>
<evidence type="ECO:0000313" key="3">
    <source>
        <dbReference type="Proteomes" id="UP000004913"/>
    </source>
</evidence>
<dbReference type="AlphaFoldDB" id="F5IZU9"/>
<dbReference type="InterPro" id="IPR011322">
    <property type="entry name" value="N-reg_PII-like_a/b"/>
</dbReference>
<dbReference type="Gene3D" id="3.30.70.790">
    <property type="entry name" value="UreE, C-terminal domain"/>
    <property type="match status" value="1"/>
</dbReference>
<name>F5IZU9_9BACT</name>
<dbReference type="InterPro" id="IPR018551">
    <property type="entry name" value="DUF2007"/>
</dbReference>
<dbReference type="OrthoDB" id="8480302at2"/>
<dbReference type="SUPFAM" id="SSF54913">
    <property type="entry name" value="GlnB-like"/>
    <property type="match status" value="1"/>
</dbReference>
<dbReference type="eggNOG" id="ENOG5032HVY">
    <property type="taxonomic scope" value="Bacteria"/>
</dbReference>
<sequence>MGEMITVKTSNIPGELAVAKSYLEDNDIYCFLKDELINQVHPYAVGGIKLQVREEDAEEAIKLLLEGGFTRKEDYEIPESTLFLVKWYEKIASWFGKK</sequence>
<evidence type="ECO:0000259" key="1">
    <source>
        <dbReference type="Pfam" id="PF09413"/>
    </source>
</evidence>